<dbReference type="GO" id="GO:0061668">
    <property type="term" value="P:mitochondrial ribosome assembly"/>
    <property type="evidence" value="ECO:0007669"/>
    <property type="project" value="TreeGrafter"/>
</dbReference>
<dbReference type="InterPro" id="IPR007248">
    <property type="entry name" value="Mpv17_PMP22"/>
</dbReference>
<keyword evidence="5 6" id="KW-0472">Membrane</keyword>
<dbReference type="EMBL" id="GFDF01011178">
    <property type="protein sequence ID" value="JAV02906.1"/>
    <property type="molecule type" value="Transcribed_RNA"/>
</dbReference>
<feature type="transmembrane region" description="Helical" evidence="6">
    <location>
        <begin position="159"/>
        <end position="180"/>
    </location>
</feature>
<dbReference type="Pfam" id="PF04117">
    <property type="entry name" value="Mpv17_PMP22"/>
    <property type="match status" value="1"/>
</dbReference>
<comment type="subcellular location">
    <subcellularLocation>
        <location evidence="1">Membrane</location>
        <topology evidence="1">Multi-pass membrane protein</topology>
    </subcellularLocation>
</comment>
<dbReference type="AlphaFoldDB" id="A0A1L8D8U7"/>
<evidence type="ECO:0000313" key="7">
    <source>
        <dbReference type="EMBL" id="JAV02906.1"/>
    </source>
</evidence>
<sequence length="225" mass="26504">MRLFYILCTKIPGNVVKNIASSSSKKVIPPTAYTRIWGSLFGKYLLVTNTISSGFLMGFGDIMSQEIEYRTNLLQKRYDWKRIGQMFLVGCLAGPFHHFFYKWMDHILPKADVVTSAKKIFLDQTIFSPFCIITFFYSAGILEKKNLGECNKELKEKFLTVYFADWTIWPTAQFINFYFLPPQYRVLYINVITMFYNVFLCYVKHTETSFFKFLEPEREKSTKEN</sequence>
<organism evidence="7">
    <name type="scientific">Nyssomyia neivai</name>
    <dbReference type="NCBI Taxonomy" id="330878"/>
    <lineage>
        <taxon>Eukaryota</taxon>
        <taxon>Metazoa</taxon>
        <taxon>Ecdysozoa</taxon>
        <taxon>Arthropoda</taxon>
        <taxon>Hexapoda</taxon>
        <taxon>Insecta</taxon>
        <taxon>Pterygota</taxon>
        <taxon>Neoptera</taxon>
        <taxon>Endopterygota</taxon>
        <taxon>Diptera</taxon>
        <taxon>Nematocera</taxon>
        <taxon>Psychodoidea</taxon>
        <taxon>Psychodidae</taxon>
        <taxon>Nyssomyia</taxon>
    </lineage>
</organism>
<reference evidence="7" key="1">
    <citation type="submission" date="2016-12" db="EMBL/GenBank/DDBJ databases">
        <title>An insight into the sialome and mialome of the sand fly, Nyssomyia neivai.</title>
        <authorList>
            <person name="Sebastian V."/>
            <person name="Goulart T.M."/>
            <person name="Oliveira W."/>
            <person name="Calvo E."/>
            <person name="Oliveira L.F."/>
            <person name="Pinto M.C."/>
            <person name="Rosselino A.M."/>
            <person name="Ribeiro J.M."/>
        </authorList>
    </citation>
    <scope>NUCLEOTIDE SEQUENCE</scope>
</reference>
<dbReference type="PANTHER" id="PTHR11266:SF81">
    <property type="entry name" value="GH12661P-RELATED"/>
    <property type="match status" value="1"/>
</dbReference>
<evidence type="ECO:0000256" key="1">
    <source>
        <dbReference type="ARBA" id="ARBA00004141"/>
    </source>
</evidence>
<protein>
    <submittedName>
        <fullName evidence="7">Putative conserved plasma membrane protein</fullName>
    </submittedName>
</protein>
<accession>A0A1L8D8U7</accession>
<evidence type="ECO:0000256" key="5">
    <source>
        <dbReference type="ARBA" id="ARBA00023136"/>
    </source>
</evidence>
<feature type="transmembrane region" description="Helical" evidence="6">
    <location>
        <begin position="120"/>
        <end position="139"/>
    </location>
</feature>
<evidence type="ECO:0000256" key="6">
    <source>
        <dbReference type="RuleBase" id="RU363053"/>
    </source>
</evidence>
<evidence type="ECO:0000256" key="4">
    <source>
        <dbReference type="ARBA" id="ARBA00022989"/>
    </source>
</evidence>
<feature type="transmembrane region" description="Helical" evidence="6">
    <location>
        <begin position="186"/>
        <end position="203"/>
    </location>
</feature>
<dbReference type="GO" id="GO:0005739">
    <property type="term" value="C:mitochondrion"/>
    <property type="evidence" value="ECO:0007669"/>
    <property type="project" value="TreeGrafter"/>
</dbReference>
<keyword evidence="4 6" id="KW-1133">Transmembrane helix</keyword>
<proteinExistence type="inferred from homology"/>
<feature type="transmembrane region" description="Helical" evidence="6">
    <location>
        <begin position="83"/>
        <end position="100"/>
    </location>
</feature>
<comment type="similarity">
    <text evidence="2 6">Belongs to the peroxisomal membrane protein PXMP2/4 family.</text>
</comment>
<evidence type="ECO:0000256" key="3">
    <source>
        <dbReference type="ARBA" id="ARBA00022692"/>
    </source>
</evidence>
<name>A0A1L8D8U7_9DIPT</name>
<keyword evidence="3 6" id="KW-0812">Transmembrane</keyword>
<dbReference type="GO" id="GO:0016020">
    <property type="term" value="C:membrane"/>
    <property type="evidence" value="ECO:0007669"/>
    <property type="project" value="UniProtKB-SubCell"/>
</dbReference>
<dbReference type="PANTHER" id="PTHR11266">
    <property type="entry name" value="PEROXISOMAL MEMBRANE PROTEIN 2, PXMP2 MPV17"/>
    <property type="match status" value="1"/>
</dbReference>
<evidence type="ECO:0000256" key="2">
    <source>
        <dbReference type="ARBA" id="ARBA00006824"/>
    </source>
</evidence>